<accession>A0A6G1LGM0</accession>
<feature type="compositionally biased region" description="Basic residues" evidence="1">
    <location>
        <begin position="43"/>
        <end position="54"/>
    </location>
</feature>
<proteinExistence type="predicted"/>
<gene>
    <name evidence="2" type="ORF">EJ03DRAFT_211599</name>
</gene>
<reference evidence="2" key="1">
    <citation type="journal article" date="2020" name="Stud. Mycol.">
        <title>101 Dothideomycetes genomes: a test case for predicting lifestyles and emergence of pathogens.</title>
        <authorList>
            <person name="Haridas S."/>
            <person name="Albert R."/>
            <person name="Binder M."/>
            <person name="Bloem J."/>
            <person name="Labutti K."/>
            <person name="Salamov A."/>
            <person name="Andreopoulos B."/>
            <person name="Baker S."/>
            <person name="Barry K."/>
            <person name="Bills G."/>
            <person name="Bluhm B."/>
            <person name="Cannon C."/>
            <person name="Castanera R."/>
            <person name="Culley D."/>
            <person name="Daum C."/>
            <person name="Ezra D."/>
            <person name="Gonzalez J."/>
            <person name="Henrissat B."/>
            <person name="Kuo A."/>
            <person name="Liang C."/>
            <person name="Lipzen A."/>
            <person name="Lutzoni F."/>
            <person name="Magnuson J."/>
            <person name="Mondo S."/>
            <person name="Nolan M."/>
            <person name="Ohm R."/>
            <person name="Pangilinan J."/>
            <person name="Park H.-J."/>
            <person name="Ramirez L."/>
            <person name="Alfaro M."/>
            <person name="Sun H."/>
            <person name="Tritt A."/>
            <person name="Yoshinaga Y."/>
            <person name="Zwiers L.-H."/>
            <person name="Turgeon B."/>
            <person name="Goodwin S."/>
            <person name="Spatafora J."/>
            <person name="Crous P."/>
            <person name="Grigoriev I."/>
        </authorList>
    </citation>
    <scope>NUCLEOTIDE SEQUENCE</scope>
    <source>
        <strain evidence="2">CBS 116005</strain>
    </source>
</reference>
<feature type="compositionally biased region" description="Basic and acidic residues" evidence="1">
    <location>
        <begin position="168"/>
        <end position="183"/>
    </location>
</feature>
<evidence type="ECO:0000313" key="2">
    <source>
        <dbReference type="EMBL" id="KAF2772037.1"/>
    </source>
</evidence>
<dbReference type="EMBL" id="ML995816">
    <property type="protein sequence ID" value="KAF2772037.1"/>
    <property type="molecule type" value="Genomic_DNA"/>
</dbReference>
<organism evidence="2 3">
    <name type="scientific">Teratosphaeria nubilosa</name>
    <dbReference type="NCBI Taxonomy" id="161662"/>
    <lineage>
        <taxon>Eukaryota</taxon>
        <taxon>Fungi</taxon>
        <taxon>Dikarya</taxon>
        <taxon>Ascomycota</taxon>
        <taxon>Pezizomycotina</taxon>
        <taxon>Dothideomycetes</taxon>
        <taxon>Dothideomycetidae</taxon>
        <taxon>Mycosphaerellales</taxon>
        <taxon>Teratosphaeriaceae</taxon>
        <taxon>Teratosphaeria</taxon>
    </lineage>
</organism>
<feature type="compositionally biased region" description="Low complexity" evidence="1">
    <location>
        <begin position="209"/>
        <end position="235"/>
    </location>
</feature>
<evidence type="ECO:0000256" key="1">
    <source>
        <dbReference type="SAM" id="MobiDB-lite"/>
    </source>
</evidence>
<keyword evidence="3" id="KW-1185">Reference proteome</keyword>
<dbReference type="Proteomes" id="UP000799436">
    <property type="component" value="Unassembled WGS sequence"/>
</dbReference>
<feature type="region of interest" description="Disordered" evidence="1">
    <location>
        <begin position="34"/>
        <end position="65"/>
    </location>
</feature>
<dbReference type="AlphaFoldDB" id="A0A6G1LGM0"/>
<feature type="region of interest" description="Disordered" evidence="1">
    <location>
        <begin position="120"/>
        <end position="243"/>
    </location>
</feature>
<sequence>MAFFGNLVKDVAGLVKSKREESRIAALPDVTDDAVVKPSCPKSSRHTKSSRHNKSTSQNVDSPAIAVTKAKKRLAELQAVDIADRSANAIKRHKAKLSQARKAIATAQAALYEVVAEKGHQEEDHLDAMEDGAAPSEQEDDEKGEEHQSSPAPEPAWLLAVSLPRPAKKQEQADAESVEEHKGAPVTSQAMLVSDVKRSAESSGEEDAAGSNSPAPSNHSSPAPGNHSSPAPSSPTDITSPAPDAAEIYDFSEHAADVVDDSSPFSGATQIITSTQVGENDHSGILDIEDEPLTHAELKDYTLNALQCMQRISPLWPETKKLLWHILGQDKFYRLSGTDYTFRQMFAMLGRDVLGVVTEDNEVALREQDGDIKSKSFGGQ</sequence>
<dbReference type="OrthoDB" id="10492423at2759"/>
<evidence type="ECO:0000313" key="3">
    <source>
        <dbReference type="Proteomes" id="UP000799436"/>
    </source>
</evidence>
<name>A0A6G1LGM0_9PEZI</name>
<protein>
    <submittedName>
        <fullName evidence="2">Uncharacterized protein</fullName>
    </submittedName>
</protein>